<dbReference type="PROSITE" id="PS50005">
    <property type="entry name" value="TPR"/>
    <property type="match status" value="1"/>
</dbReference>
<dbReference type="GO" id="GO:0070062">
    <property type="term" value="C:extracellular exosome"/>
    <property type="evidence" value="ECO:0007669"/>
    <property type="project" value="TreeGrafter"/>
</dbReference>
<name>A0A177ARB1_9BILA</name>
<keyword evidence="1" id="KW-0677">Repeat</keyword>
<feature type="compositionally biased region" description="Low complexity" evidence="4">
    <location>
        <begin position="94"/>
        <end position="106"/>
    </location>
</feature>
<dbReference type="InterPro" id="IPR011990">
    <property type="entry name" value="TPR-like_helical_dom_sf"/>
</dbReference>
<evidence type="ECO:0000256" key="2">
    <source>
        <dbReference type="ARBA" id="ARBA00022803"/>
    </source>
</evidence>
<dbReference type="AlphaFoldDB" id="A0A177ARB1"/>
<dbReference type="Proteomes" id="UP000078046">
    <property type="component" value="Unassembled WGS sequence"/>
</dbReference>
<feature type="non-terminal residue" evidence="5">
    <location>
        <position position="268"/>
    </location>
</feature>
<accession>A0A177ARB1</accession>
<protein>
    <submittedName>
        <fullName evidence="5">Uncharacterized protein</fullName>
    </submittedName>
</protein>
<feature type="repeat" description="TPR" evidence="3">
    <location>
        <begin position="216"/>
        <end position="249"/>
    </location>
</feature>
<dbReference type="SMART" id="SM00028">
    <property type="entry name" value="TPR"/>
    <property type="match status" value="2"/>
</dbReference>
<evidence type="ECO:0000313" key="5">
    <source>
        <dbReference type="EMBL" id="OAF64052.1"/>
    </source>
</evidence>
<keyword evidence="2 3" id="KW-0802">TPR repeat</keyword>
<dbReference type="GO" id="GO:0060271">
    <property type="term" value="P:cilium assembly"/>
    <property type="evidence" value="ECO:0007669"/>
    <property type="project" value="TreeGrafter"/>
</dbReference>
<evidence type="ECO:0000256" key="3">
    <source>
        <dbReference type="PROSITE-ProRule" id="PRU00339"/>
    </source>
</evidence>
<sequence length="268" mass="31129">MYAIVLYEMSMYDKTEIFFEAAINCNENDIAVWITQALFFEAIGNEIGLEMSLSHANRIAESENTPVKENSNDSIFQKLTETESEESKYKNHSISDSTQTSTSQSIRKNETLSKEKRSSKHVTKIVPNNEHQETNENIASVTLEKGENMYLTTAKKLLTLKCSQFMERALAHYVLENGTENTEYLVVLGDYYMLIDDYENGEKNYFKAISSNYQNSNIWAKLGHAYYMQNSFYQAKDCYERTMFLTQQPENIRICYMRLGEIYLNEND</sequence>
<keyword evidence="6" id="KW-1185">Reference proteome</keyword>
<dbReference type="EMBL" id="LWCA01002182">
    <property type="protein sequence ID" value="OAF64052.1"/>
    <property type="molecule type" value="Genomic_DNA"/>
</dbReference>
<dbReference type="PANTHER" id="PTHR44314:SF1">
    <property type="entry name" value="CILIA- AND FLAGELLA-ASSOCIATED PROTEIN 70"/>
    <property type="match status" value="1"/>
</dbReference>
<evidence type="ECO:0000256" key="1">
    <source>
        <dbReference type="ARBA" id="ARBA00022737"/>
    </source>
</evidence>
<evidence type="ECO:0000313" key="6">
    <source>
        <dbReference type="Proteomes" id="UP000078046"/>
    </source>
</evidence>
<dbReference type="InterPro" id="IPR019734">
    <property type="entry name" value="TPR_rpt"/>
</dbReference>
<comment type="caution">
    <text evidence="5">The sequence shown here is derived from an EMBL/GenBank/DDBJ whole genome shotgun (WGS) entry which is preliminary data.</text>
</comment>
<dbReference type="GO" id="GO:0003341">
    <property type="term" value="P:cilium movement"/>
    <property type="evidence" value="ECO:0007669"/>
    <property type="project" value="TreeGrafter"/>
</dbReference>
<feature type="compositionally biased region" description="Basic and acidic residues" evidence="4">
    <location>
        <begin position="107"/>
        <end position="116"/>
    </location>
</feature>
<feature type="region of interest" description="Disordered" evidence="4">
    <location>
        <begin position="80"/>
        <end position="137"/>
    </location>
</feature>
<dbReference type="GO" id="GO:0031514">
    <property type="term" value="C:motile cilium"/>
    <property type="evidence" value="ECO:0007669"/>
    <property type="project" value="TreeGrafter"/>
</dbReference>
<evidence type="ECO:0000256" key="4">
    <source>
        <dbReference type="SAM" id="MobiDB-lite"/>
    </source>
</evidence>
<dbReference type="SUPFAM" id="SSF48452">
    <property type="entry name" value="TPR-like"/>
    <property type="match status" value="1"/>
</dbReference>
<dbReference type="InterPro" id="IPR052628">
    <property type="entry name" value="CFAP70"/>
</dbReference>
<reference evidence="5 6" key="1">
    <citation type="submission" date="2016-04" db="EMBL/GenBank/DDBJ databases">
        <title>The genome of Intoshia linei affirms orthonectids as highly simplified spiralians.</title>
        <authorList>
            <person name="Mikhailov K.V."/>
            <person name="Slusarev G.S."/>
            <person name="Nikitin M.A."/>
            <person name="Logacheva M.D."/>
            <person name="Penin A."/>
            <person name="Aleoshin V."/>
            <person name="Panchin Y.V."/>
        </authorList>
    </citation>
    <scope>NUCLEOTIDE SEQUENCE [LARGE SCALE GENOMIC DNA]</scope>
    <source>
        <strain evidence="5">Intl2013</strain>
        <tissue evidence="5">Whole animal</tissue>
    </source>
</reference>
<dbReference type="PANTHER" id="PTHR44314">
    <property type="entry name" value="CILIA- AND FLAGELLA-ASSOCIATED PROTEIN 70"/>
    <property type="match status" value="1"/>
</dbReference>
<gene>
    <name evidence="5" type="ORF">A3Q56_08242</name>
</gene>
<dbReference type="Gene3D" id="1.25.40.10">
    <property type="entry name" value="Tetratricopeptide repeat domain"/>
    <property type="match status" value="1"/>
</dbReference>
<proteinExistence type="predicted"/>
<organism evidence="5 6">
    <name type="scientific">Intoshia linei</name>
    <dbReference type="NCBI Taxonomy" id="1819745"/>
    <lineage>
        <taxon>Eukaryota</taxon>
        <taxon>Metazoa</taxon>
        <taxon>Spiralia</taxon>
        <taxon>Lophotrochozoa</taxon>
        <taxon>Mesozoa</taxon>
        <taxon>Orthonectida</taxon>
        <taxon>Rhopaluridae</taxon>
        <taxon>Intoshia</taxon>
    </lineage>
</organism>